<dbReference type="GO" id="GO:0005737">
    <property type="term" value="C:cytoplasm"/>
    <property type="evidence" value="ECO:0007669"/>
    <property type="project" value="UniProtKB-SubCell"/>
</dbReference>
<reference evidence="20 21" key="1">
    <citation type="journal article" date="2014" name="Nat. Genet.">
        <title>Genome and transcriptome of the porcine whipworm Trichuris suis.</title>
        <authorList>
            <person name="Jex A.R."/>
            <person name="Nejsum P."/>
            <person name="Schwarz E.M."/>
            <person name="Hu L."/>
            <person name="Young N.D."/>
            <person name="Hall R.S."/>
            <person name="Korhonen P.K."/>
            <person name="Liao S."/>
            <person name="Thamsborg S."/>
            <person name="Xia J."/>
            <person name="Xu P."/>
            <person name="Wang S."/>
            <person name="Scheerlinck J.P."/>
            <person name="Hofmann A."/>
            <person name="Sternberg P.W."/>
            <person name="Wang J."/>
            <person name="Gasser R.B."/>
        </authorList>
    </citation>
    <scope>NUCLEOTIDE SEQUENCE [LARGE SCALE GENOMIC DNA]</scope>
    <source>
        <strain evidence="20">DCEP-RM93M</strain>
    </source>
</reference>
<keyword evidence="15" id="KW-0030">Aminoacyl-tRNA synthetase</keyword>
<keyword evidence="12" id="KW-0067">ATP-binding</keyword>
<dbReference type="AlphaFoldDB" id="A0A085M8I9"/>
<keyword evidence="5" id="KW-0963">Cytoplasm</keyword>
<dbReference type="Pfam" id="PF00579">
    <property type="entry name" value="tRNA-synt_1b"/>
    <property type="match status" value="2"/>
</dbReference>
<gene>
    <name evidence="20" type="ORF">M513_05641</name>
</gene>
<dbReference type="PANTHER" id="PTHR10055:SF1">
    <property type="entry name" value="TRYPTOPHAN--TRNA LIGASE, CYTOPLASMIC"/>
    <property type="match status" value="1"/>
</dbReference>
<comment type="subcellular location">
    <subcellularLocation>
        <location evidence="1">Cytoplasm</location>
    </subcellularLocation>
</comment>
<keyword evidence="14" id="KW-0865">Zymogen</keyword>
<dbReference type="SUPFAM" id="SSF54001">
    <property type="entry name" value="Cysteine proteinases"/>
    <property type="match status" value="2"/>
</dbReference>
<dbReference type="GO" id="GO:0004830">
    <property type="term" value="F:tryptophan-tRNA ligase activity"/>
    <property type="evidence" value="ECO:0007669"/>
    <property type="project" value="UniProtKB-EC"/>
</dbReference>
<evidence type="ECO:0000256" key="6">
    <source>
        <dbReference type="ARBA" id="ARBA00022598"/>
    </source>
</evidence>
<dbReference type="Pfam" id="PF00112">
    <property type="entry name" value="Peptidase_C1"/>
    <property type="match status" value="2"/>
</dbReference>
<dbReference type="GO" id="GO:0008234">
    <property type="term" value="F:cysteine-type peptidase activity"/>
    <property type="evidence" value="ECO:0007669"/>
    <property type="project" value="UniProtKB-KW"/>
</dbReference>
<dbReference type="PRINTS" id="PR01039">
    <property type="entry name" value="TRNASYNTHTRP"/>
</dbReference>
<dbReference type="EC" id="6.1.1.2" evidence="3"/>
<dbReference type="GO" id="GO:0005524">
    <property type="term" value="F:ATP binding"/>
    <property type="evidence" value="ECO:0007669"/>
    <property type="project" value="UniProtKB-KW"/>
</dbReference>
<dbReference type="Gene3D" id="1.10.240.10">
    <property type="entry name" value="Tyrosyl-Transfer RNA Synthetase"/>
    <property type="match status" value="2"/>
</dbReference>
<keyword evidence="16" id="KW-1015">Disulfide bond</keyword>
<dbReference type="SUPFAM" id="SSF52374">
    <property type="entry name" value="Nucleotidylyl transferase"/>
    <property type="match status" value="2"/>
</dbReference>
<evidence type="ECO:0000256" key="7">
    <source>
        <dbReference type="ARBA" id="ARBA00022670"/>
    </source>
</evidence>
<keyword evidence="7" id="KW-0645">Protease</keyword>
<evidence type="ECO:0000256" key="13">
    <source>
        <dbReference type="ARBA" id="ARBA00022917"/>
    </source>
</evidence>
<evidence type="ECO:0000256" key="17">
    <source>
        <dbReference type="ARBA" id="ARBA00030268"/>
    </source>
</evidence>
<dbReference type="GO" id="GO:0006436">
    <property type="term" value="P:tryptophanyl-tRNA aminoacylation"/>
    <property type="evidence" value="ECO:0007669"/>
    <property type="project" value="InterPro"/>
</dbReference>
<dbReference type="PROSITE" id="PS00139">
    <property type="entry name" value="THIOL_PROTEASE_CYS"/>
    <property type="match status" value="1"/>
</dbReference>
<evidence type="ECO:0000256" key="10">
    <source>
        <dbReference type="ARBA" id="ARBA00022801"/>
    </source>
</evidence>
<dbReference type="FunFam" id="3.40.50.620:FF:000033">
    <property type="entry name" value="tryptophan--tRNA ligase, cytoplasmic"/>
    <property type="match status" value="2"/>
</dbReference>
<evidence type="ECO:0000256" key="1">
    <source>
        <dbReference type="ARBA" id="ARBA00004496"/>
    </source>
</evidence>
<dbReference type="Gene3D" id="3.40.50.620">
    <property type="entry name" value="HUPs"/>
    <property type="match status" value="2"/>
</dbReference>
<evidence type="ECO:0000256" key="3">
    <source>
        <dbReference type="ARBA" id="ARBA00013161"/>
    </source>
</evidence>
<comment type="catalytic activity">
    <reaction evidence="18">
        <text>tRNA(Trp) + L-tryptophan + ATP = L-tryptophyl-tRNA(Trp) + AMP + diphosphate + H(+)</text>
        <dbReference type="Rhea" id="RHEA:24080"/>
        <dbReference type="Rhea" id="RHEA-COMP:9671"/>
        <dbReference type="Rhea" id="RHEA-COMP:9705"/>
        <dbReference type="ChEBI" id="CHEBI:15378"/>
        <dbReference type="ChEBI" id="CHEBI:30616"/>
        <dbReference type="ChEBI" id="CHEBI:33019"/>
        <dbReference type="ChEBI" id="CHEBI:57912"/>
        <dbReference type="ChEBI" id="CHEBI:78442"/>
        <dbReference type="ChEBI" id="CHEBI:78535"/>
        <dbReference type="ChEBI" id="CHEBI:456215"/>
        <dbReference type="EC" id="6.1.1.2"/>
    </reaction>
</comment>
<evidence type="ECO:0000256" key="9">
    <source>
        <dbReference type="ARBA" id="ARBA00022741"/>
    </source>
</evidence>
<dbReference type="Proteomes" id="UP000030764">
    <property type="component" value="Unassembled WGS sequence"/>
</dbReference>
<evidence type="ECO:0000256" key="11">
    <source>
        <dbReference type="ARBA" id="ARBA00022807"/>
    </source>
</evidence>
<dbReference type="InterPro" id="IPR025660">
    <property type="entry name" value="Pept_his_AS"/>
</dbReference>
<dbReference type="InterPro" id="IPR014729">
    <property type="entry name" value="Rossmann-like_a/b/a_fold"/>
</dbReference>
<evidence type="ECO:0000256" key="2">
    <source>
        <dbReference type="ARBA" id="ARBA00005594"/>
    </source>
</evidence>
<evidence type="ECO:0000256" key="8">
    <source>
        <dbReference type="ARBA" id="ARBA00022729"/>
    </source>
</evidence>
<keyword evidence="11" id="KW-0788">Thiol protease</keyword>
<dbReference type="PANTHER" id="PTHR10055">
    <property type="entry name" value="TRYPTOPHANYL-TRNA SYNTHETASE"/>
    <property type="match status" value="1"/>
</dbReference>
<dbReference type="PROSITE" id="PS00639">
    <property type="entry name" value="THIOL_PROTEASE_HIS"/>
    <property type="match status" value="1"/>
</dbReference>
<name>A0A085M8I9_9BILA</name>
<evidence type="ECO:0000256" key="14">
    <source>
        <dbReference type="ARBA" id="ARBA00023145"/>
    </source>
</evidence>
<keyword evidence="10" id="KW-0378">Hydrolase</keyword>
<sequence>MAMKEISDALLDCQPNGQTVDNGDIVTPWAVVSKSNEGVDYEKLVKRFGCEKIDSGLIKRICNLTGRPVHHLLRRGIFFAHRELNYVLDLYEKGQPFYLYTGRGPSSSSMHLGHLIPFIFTKYLQDAFDVPLVIQLTDDEKFLWKDMSVNEAMQMAFENIKDIIAVGFDPEKTFIFSDFCFMGQCPDFYRNVVGIQRNVTFNQVRGIFGFNESDSIGKIAFPAVEAAPCFSSSFPFIFNERDDVPCLIPCAIDQDPYFRMARDVAPKLGFLKPSMIYSTFIPSLQGAKTKMSASDPNSSIYLTDSAAQIKRKINKYAFSGGRDTTEEHRMFGGNCDVDISYQYLKYFLEDDEEIERLGIDYSSGALLTGELKKRLIDIVQKIVLEHNQRRERLSTLALIIASLASAAYYEQRFEELERQFRLDSNSNSQMTWSLTKNPYFRNKSKAEIQRLLGFIPSDANYTEKIRSEEEDDHDSTVTASTTKLPKEYDVRKRYPHCKYIRFIKDQANCGSCWEISDALLDCQPNGQTVDNGDIVTPWAVVSKSNEGVDYEKLVKRFGCEKIDSGLIKRICNLTGRPVHHLLRRGIFFAHRELNYVLDLYEKGQPFYLYTGRGPSSSSMHLGHLIPFIFTKYLQDAFDVPLVIQLTDDEKFLWKDMSVNEAMQMAFENIKDIIAVGFDPEKTFIFSDFCFMGQCPDFYRNVVGIQRNVTFNQVRGIFGFNESDSIGKIAFPAVEAAPCFSSSFPFIFNERDDVPCLIPCAIDQDPYFRMARDVAPKLGFLKPSMIYSTFIPSLQGAKTKMSASDPNSSIYLTDSAAQIKRKINKYAFSGGRDTTEEHRMFGGNCDVDISYQYLKYFLEDDEEIERLGIDYSSGALLTGELKKRLIHIVQKIVLEHNQRRERLSTLALIIASLASAAYYEQRFEELERQFRLDSNSNSQMTWSLTKNPYFRNKSKAEIQRLLGFIPSDANYTEKIRSEEEDDHDSTVTASTTKLPKEYDVRKRYPHCKYIRFIKDQANCGSCWAVSSASVMSDRICIASNGSEQTLLSEEDILSCCAVCGNGCEGGNPIEAFDYWRKKGVPTGGPYGSKQGCKPYSIAPCGDECPGPAETPSCKAKCIPQYKVPLRLDRTHGSKVKFLGSEGTERIMQELYTNGPLVAGFTVYEDFLYYGKGVYQHKFGSSLGGHAVRLIGWGVEKGVDYWLVANSWNVTFGEKGKARFVSSRLQLFIVSGLFKIRRGKNECGFEDYIVASRPRLLS</sequence>
<keyword evidence="13" id="KW-0648">Protein biosynthesis</keyword>
<keyword evidence="21" id="KW-1185">Reference proteome</keyword>
<evidence type="ECO:0000256" key="12">
    <source>
        <dbReference type="ARBA" id="ARBA00022840"/>
    </source>
</evidence>
<protein>
    <recommendedName>
        <fullName evidence="4">Tryptophan--tRNA ligase, cytoplasmic</fullName>
        <ecNumber evidence="3">6.1.1.2</ecNumber>
    </recommendedName>
    <alternativeName>
        <fullName evidence="17">Tryptophanyl-tRNA synthetase</fullName>
    </alternativeName>
</protein>
<keyword evidence="8" id="KW-0732">Signal</keyword>
<evidence type="ECO:0000256" key="5">
    <source>
        <dbReference type="ARBA" id="ARBA00022490"/>
    </source>
</evidence>
<keyword evidence="9" id="KW-0547">Nucleotide-binding</keyword>
<dbReference type="FunFam" id="3.90.70.10:FF:000031">
    <property type="entry name" value="Cathepsin B"/>
    <property type="match status" value="1"/>
</dbReference>
<feature type="domain" description="Peptidase C1A papain C-terminal" evidence="19">
    <location>
        <begin position="993"/>
        <end position="1251"/>
    </location>
</feature>
<dbReference type="CDD" id="cd00806">
    <property type="entry name" value="TrpRS_core"/>
    <property type="match status" value="2"/>
</dbReference>
<dbReference type="CDD" id="cd02620">
    <property type="entry name" value="Peptidase_C1A_CathepsinB"/>
    <property type="match status" value="1"/>
</dbReference>
<dbReference type="Gene3D" id="3.90.70.10">
    <property type="entry name" value="Cysteine proteinases"/>
    <property type="match status" value="2"/>
</dbReference>
<evidence type="ECO:0000313" key="20">
    <source>
        <dbReference type="EMBL" id="KFD53535.1"/>
    </source>
</evidence>
<dbReference type="MEROPS" id="C01.133"/>
<accession>A0A085M8I9</accession>
<evidence type="ECO:0000256" key="4">
    <source>
        <dbReference type="ARBA" id="ARBA00013782"/>
    </source>
</evidence>
<dbReference type="NCBIfam" id="TIGR00233">
    <property type="entry name" value="trpS"/>
    <property type="match status" value="2"/>
</dbReference>
<evidence type="ECO:0000259" key="19">
    <source>
        <dbReference type="SMART" id="SM00645"/>
    </source>
</evidence>
<evidence type="ECO:0000256" key="15">
    <source>
        <dbReference type="ARBA" id="ARBA00023146"/>
    </source>
</evidence>
<dbReference type="InterPro" id="IPR038765">
    <property type="entry name" value="Papain-like_cys_pep_sf"/>
</dbReference>
<dbReference type="SMART" id="SM00645">
    <property type="entry name" value="Pept_C1"/>
    <property type="match status" value="1"/>
</dbReference>
<proteinExistence type="inferred from homology"/>
<dbReference type="InterPro" id="IPR000668">
    <property type="entry name" value="Peptidase_C1A_C"/>
</dbReference>
<dbReference type="InterPro" id="IPR000169">
    <property type="entry name" value="Pept_cys_AS"/>
</dbReference>
<comment type="similarity">
    <text evidence="2">Belongs to the class-I aminoacyl-tRNA synthetase family.</text>
</comment>
<evidence type="ECO:0000313" key="21">
    <source>
        <dbReference type="Proteomes" id="UP000030764"/>
    </source>
</evidence>
<dbReference type="InterPro" id="IPR002305">
    <property type="entry name" value="aa-tRNA-synth_Ic"/>
</dbReference>
<evidence type="ECO:0000256" key="16">
    <source>
        <dbReference type="ARBA" id="ARBA00023157"/>
    </source>
</evidence>
<dbReference type="GO" id="GO:0006508">
    <property type="term" value="P:proteolysis"/>
    <property type="evidence" value="ECO:0007669"/>
    <property type="project" value="UniProtKB-KW"/>
</dbReference>
<dbReference type="EMBL" id="KL363216">
    <property type="protein sequence ID" value="KFD53535.1"/>
    <property type="molecule type" value="Genomic_DNA"/>
</dbReference>
<dbReference type="InterPro" id="IPR002306">
    <property type="entry name" value="Trp-tRNA-ligase"/>
</dbReference>
<evidence type="ECO:0000256" key="18">
    <source>
        <dbReference type="ARBA" id="ARBA00049929"/>
    </source>
</evidence>
<organism evidence="20 21">
    <name type="scientific">Trichuris suis</name>
    <name type="common">pig whipworm</name>
    <dbReference type="NCBI Taxonomy" id="68888"/>
    <lineage>
        <taxon>Eukaryota</taxon>
        <taxon>Metazoa</taxon>
        <taxon>Ecdysozoa</taxon>
        <taxon>Nematoda</taxon>
        <taxon>Enoplea</taxon>
        <taxon>Dorylaimia</taxon>
        <taxon>Trichinellida</taxon>
        <taxon>Trichuridae</taxon>
        <taxon>Trichuris</taxon>
    </lineage>
</organism>
<keyword evidence="6" id="KW-0436">Ligase</keyword>
<dbReference type="FunFam" id="1.10.240.10:FF:000007">
    <property type="entry name" value="Tryptophan--tRNA ligase"/>
    <property type="match status" value="2"/>
</dbReference>